<dbReference type="AlphaFoldDB" id="A0AAC9U4D0"/>
<evidence type="ECO:0000313" key="2">
    <source>
        <dbReference type="Proteomes" id="UP000198233"/>
    </source>
</evidence>
<accession>A0AAC9U4D0</accession>
<name>A0AAC9U4D0_9GAMM</name>
<evidence type="ECO:0000313" key="1">
    <source>
        <dbReference type="EMBL" id="ASJ98729.1"/>
    </source>
</evidence>
<dbReference type="Proteomes" id="UP000198233">
    <property type="component" value="Chromosome"/>
</dbReference>
<dbReference type="EMBL" id="CP022272">
    <property type="protein sequence ID" value="ASJ98729.1"/>
    <property type="molecule type" value="Genomic_DNA"/>
</dbReference>
<reference evidence="1 2" key="1">
    <citation type="submission" date="2017-06" db="EMBL/GenBank/DDBJ databases">
        <title>Complete genome sequence of Shewanella marisflavi EP1 associated with anaerobic 2,4-dinitrotoluene reduction and salt tolerance.</title>
        <authorList>
            <person name="Huang J."/>
        </authorList>
    </citation>
    <scope>NUCLEOTIDE SEQUENCE [LARGE SCALE GENOMIC DNA]</scope>
    <source>
        <strain evidence="1 2">EP1</strain>
    </source>
</reference>
<sequence length="138" mass="16195">MVALSTSVFAQDVDRLETKQLAHDMEQLVTVTEEADLFVTIDEEASFESVKYQGVITEKFSEIYVTREQAKAHKLEKTRKFYVYGKYAYGEKDITNLEHKIVQRIEQDKPLFFSVDLYRDYHGDSGEFNYVARVIEYK</sequence>
<organism evidence="1 2">
    <name type="scientific">Shewanella marisflavi</name>
    <dbReference type="NCBI Taxonomy" id="260364"/>
    <lineage>
        <taxon>Bacteria</taxon>
        <taxon>Pseudomonadati</taxon>
        <taxon>Pseudomonadota</taxon>
        <taxon>Gammaproteobacteria</taxon>
        <taxon>Alteromonadales</taxon>
        <taxon>Shewanellaceae</taxon>
        <taxon>Shewanella</taxon>
    </lineage>
</organism>
<gene>
    <name evidence="1" type="ORF">CFF01_17520</name>
</gene>
<proteinExistence type="predicted"/>
<dbReference type="KEGG" id="smav:CFF01_17520"/>
<protein>
    <submittedName>
        <fullName evidence="1">Uncharacterized protein</fullName>
    </submittedName>
</protein>